<dbReference type="Pfam" id="PF08592">
    <property type="entry name" value="Anthrone_oxy"/>
    <property type="match status" value="1"/>
</dbReference>
<accession>A0A0M6XW75</accession>
<keyword evidence="1" id="KW-0472">Membrane</keyword>
<keyword evidence="1" id="KW-0812">Transmembrane</keyword>
<reference evidence="3" key="1">
    <citation type="submission" date="2015-07" db="EMBL/GenBank/DDBJ databases">
        <authorList>
            <person name="Rodrigo-Torres Lidia"/>
            <person name="Arahal R.David."/>
        </authorList>
    </citation>
    <scope>NUCLEOTIDE SEQUENCE [LARGE SCALE GENOMIC DNA]</scope>
    <source>
        <strain evidence="3">CECT 4801</strain>
    </source>
</reference>
<dbReference type="RefSeq" id="WP_055653524.1">
    <property type="nucleotide sequence ID" value="NZ_CXST01000001.1"/>
</dbReference>
<feature type="transmembrane region" description="Helical" evidence="1">
    <location>
        <begin position="145"/>
        <end position="163"/>
    </location>
</feature>
<keyword evidence="1" id="KW-1133">Transmembrane helix</keyword>
<organism evidence="2 3">
    <name type="scientific">Roseibium aggregatum</name>
    <dbReference type="NCBI Taxonomy" id="187304"/>
    <lineage>
        <taxon>Bacteria</taxon>
        <taxon>Pseudomonadati</taxon>
        <taxon>Pseudomonadota</taxon>
        <taxon>Alphaproteobacteria</taxon>
        <taxon>Hyphomicrobiales</taxon>
        <taxon>Stappiaceae</taxon>
        <taxon>Roseibium</taxon>
    </lineage>
</organism>
<dbReference type="AlphaFoldDB" id="A0A0M6XW75"/>
<dbReference type="STRING" id="187304.B0E33_01145"/>
<dbReference type="InterPro" id="IPR013901">
    <property type="entry name" value="Anthrone_oxy"/>
</dbReference>
<proteinExistence type="predicted"/>
<evidence type="ECO:0000256" key="1">
    <source>
        <dbReference type="SAM" id="Phobius"/>
    </source>
</evidence>
<protein>
    <submittedName>
        <fullName evidence="2">Putative integral membrane protein</fullName>
    </submittedName>
</protein>
<dbReference type="EMBL" id="CXST01000001">
    <property type="protein sequence ID" value="CTQ41677.1"/>
    <property type="molecule type" value="Genomic_DNA"/>
</dbReference>
<name>A0A0M6XW75_9HYPH</name>
<sequence>MYRLALGTGLLALVFAGAIFGFFYAWVCSTMWGLDATDARIAIAAMQAMNASVRNAVFAPAFFGTPFVLALSGVFSLLSGRRAAGVAFVGGAIVYALGGIMLTFLVNVPMNLELAEAAIPENLYDAAMLWRSYSEPWQVWNQTRTVFSGISLLLAAIGLVLLGRKPHRAD</sequence>
<dbReference type="Proteomes" id="UP000048926">
    <property type="component" value="Unassembled WGS sequence"/>
</dbReference>
<evidence type="ECO:0000313" key="3">
    <source>
        <dbReference type="Proteomes" id="UP000048926"/>
    </source>
</evidence>
<feature type="transmembrane region" description="Helical" evidence="1">
    <location>
        <begin position="85"/>
        <end position="106"/>
    </location>
</feature>
<evidence type="ECO:0000313" key="2">
    <source>
        <dbReference type="EMBL" id="CTQ41677.1"/>
    </source>
</evidence>
<dbReference type="OrthoDB" id="428263at2"/>
<gene>
    <name evidence="2" type="ORF">LAL4801_00096</name>
</gene>
<keyword evidence="3" id="KW-1185">Reference proteome</keyword>
<feature type="transmembrane region" description="Helical" evidence="1">
    <location>
        <begin position="56"/>
        <end position="78"/>
    </location>
</feature>